<dbReference type="STRING" id="1336337.A0A3N4JSL6"/>
<dbReference type="InterPro" id="IPR036397">
    <property type="entry name" value="RNaseH_sf"/>
</dbReference>
<feature type="non-terminal residue" evidence="1">
    <location>
        <position position="1"/>
    </location>
</feature>
<evidence type="ECO:0000313" key="1">
    <source>
        <dbReference type="EMBL" id="RPA99821.1"/>
    </source>
</evidence>
<dbReference type="Gene3D" id="3.30.420.10">
    <property type="entry name" value="Ribonuclease H-like superfamily/Ribonuclease H"/>
    <property type="match status" value="1"/>
</dbReference>
<protein>
    <recommendedName>
        <fullName evidence="3">Tc1-like transposase DDE domain-containing protein</fullName>
    </recommendedName>
</protein>
<reference evidence="1 2" key="1">
    <citation type="journal article" date="2018" name="Nat. Ecol. Evol.">
        <title>Pezizomycetes genomes reveal the molecular basis of ectomycorrhizal truffle lifestyle.</title>
        <authorList>
            <person name="Murat C."/>
            <person name="Payen T."/>
            <person name="Noel B."/>
            <person name="Kuo A."/>
            <person name="Morin E."/>
            <person name="Chen J."/>
            <person name="Kohler A."/>
            <person name="Krizsan K."/>
            <person name="Balestrini R."/>
            <person name="Da Silva C."/>
            <person name="Montanini B."/>
            <person name="Hainaut M."/>
            <person name="Levati E."/>
            <person name="Barry K.W."/>
            <person name="Belfiori B."/>
            <person name="Cichocki N."/>
            <person name="Clum A."/>
            <person name="Dockter R.B."/>
            <person name="Fauchery L."/>
            <person name="Guy J."/>
            <person name="Iotti M."/>
            <person name="Le Tacon F."/>
            <person name="Lindquist E.A."/>
            <person name="Lipzen A."/>
            <person name="Malagnac F."/>
            <person name="Mello A."/>
            <person name="Molinier V."/>
            <person name="Miyauchi S."/>
            <person name="Poulain J."/>
            <person name="Riccioni C."/>
            <person name="Rubini A."/>
            <person name="Sitrit Y."/>
            <person name="Splivallo R."/>
            <person name="Traeger S."/>
            <person name="Wang M."/>
            <person name="Zifcakova L."/>
            <person name="Wipf D."/>
            <person name="Zambonelli A."/>
            <person name="Paolocci F."/>
            <person name="Nowrousian M."/>
            <person name="Ottonello S."/>
            <person name="Baldrian P."/>
            <person name="Spatafora J.W."/>
            <person name="Henrissat B."/>
            <person name="Nagy L.G."/>
            <person name="Aury J.M."/>
            <person name="Wincker P."/>
            <person name="Grigoriev I.V."/>
            <person name="Bonfante P."/>
            <person name="Martin F.M."/>
        </authorList>
    </citation>
    <scope>NUCLEOTIDE SEQUENCE [LARGE SCALE GENOMIC DNA]</scope>
    <source>
        <strain evidence="1 2">120613-1</strain>
    </source>
</reference>
<organism evidence="1 2">
    <name type="scientific">Choiromyces venosus 120613-1</name>
    <dbReference type="NCBI Taxonomy" id="1336337"/>
    <lineage>
        <taxon>Eukaryota</taxon>
        <taxon>Fungi</taxon>
        <taxon>Dikarya</taxon>
        <taxon>Ascomycota</taxon>
        <taxon>Pezizomycotina</taxon>
        <taxon>Pezizomycetes</taxon>
        <taxon>Pezizales</taxon>
        <taxon>Tuberaceae</taxon>
        <taxon>Choiromyces</taxon>
    </lineage>
</organism>
<proteinExistence type="predicted"/>
<dbReference type="EMBL" id="ML120384">
    <property type="protein sequence ID" value="RPA99821.1"/>
    <property type="molecule type" value="Genomic_DNA"/>
</dbReference>
<dbReference type="OrthoDB" id="5410741at2759"/>
<dbReference type="AlphaFoldDB" id="A0A3N4JSL6"/>
<evidence type="ECO:0000313" key="2">
    <source>
        <dbReference type="Proteomes" id="UP000276215"/>
    </source>
</evidence>
<name>A0A3N4JSL6_9PEZI</name>
<keyword evidence="2" id="KW-1185">Reference proteome</keyword>
<dbReference type="Proteomes" id="UP000276215">
    <property type="component" value="Unassembled WGS sequence"/>
</dbReference>
<feature type="non-terminal residue" evidence="1">
    <location>
        <position position="64"/>
    </location>
</feature>
<evidence type="ECO:0008006" key="3">
    <source>
        <dbReference type="Google" id="ProtNLM"/>
    </source>
</evidence>
<dbReference type="GO" id="GO:0003676">
    <property type="term" value="F:nucleic acid binding"/>
    <property type="evidence" value="ECO:0007669"/>
    <property type="project" value="InterPro"/>
</dbReference>
<sequence length="64" mass="7758">ENVWKILKHRIKVLAVFPGTIESMTKAIKEEWDKLIPKDWNKYTDSMSYRLQQVKDWKGMQTEF</sequence>
<gene>
    <name evidence="1" type="ORF">L873DRAFT_1626486</name>
</gene>
<accession>A0A3N4JSL6</accession>